<protein>
    <submittedName>
        <fullName evidence="1">Uncharacterized protein</fullName>
    </submittedName>
</protein>
<keyword evidence="2" id="KW-1185">Reference proteome</keyword>
<name>A0ABR8DG64_9NOSO</name>
<accession>A0ABR8DG64</accession>
<dbReference type="EMBL" id="JACJSI010000003">
    <property type="protein sequence ID" value="MBD2528421.1"/>
    <property type="molecule type" value="Genomic_DNA"/>
</dbReference>
<sequence>MNKTLEMPMLYKRLSKVGLQPKFIQEKALPEWWDAELENNPVAVLEAAGRIAKRLGLDMASVLDPDAPITFKQVIRPKFKKIQKNSDESRLIVAQGLATRVAEMVTYACKRPFTDMATNAFEIRNFILKNNSYIDLDAILMCFNVFKVKTH</sequence>
<proteinExistence type="predicted"/>
<gene>
    <name evidence="1" type="ORF">H6G97_02155</name>
</gene>
<dbReference type="RefSeq" id="WP_190939085.1">
    <property type="nucleotide sequence ID" value="NZ_JACJSI010000003.1"/>
</dbReference>
<dbReference type="Proteomes" id="UP000623440">
    <property type="component" value="Unassembled WGS sequence"/>
</dbReference>
<organism evidence="1 2">
    <name type="scientific">Nostoc flagelliforme FACHB-838</name>
    <dbReference type="NCBI Taxonomy" id="2692904"/>
    <lineage>
        <taxon>Bacteria</taxon>
        <taxon>Bacillati</taxon>
        <taxon>Cyanobacteriota</taxon>
        <taxon>Cyanophyceae</taxon>
        <taxon>Nostocales</taxon>
        <taxon>Nostocaceae</taxon>
        <taxon>Nostoc</taxon>
    </lineage>
</organism>
<reference evidence="1 2" key="1">
    <citation type="journal article" date="2020" name="ISME J.">
        <title>Comparative genomics reveals insights into cyanobacterial evolution and habitat adaptation.</title>
        <authorList>
            <person name="Chen M.Y."/>
            <person name="Teng W.K."/>
            <person name="Zhao L."/>
            <person name="Hu C.X."/>
            <person name="Zhou Y.K."/>
            <person name="Han B.P."/>
            <person name="Song L.R."/>
            <person name="Shu W.S."/>
        </authorList>
    </citation>
    <scope>NUCLEOTIDE SEQUENCE [LARGE SCALE GENOMIC DNA]</scope>
    <source>
        <strain evidence="1 2">FACHB-838</strain>
    </source>
</reference>
<evidence type="ECO:0000313" key="2">
    <source>
        <dbReference type="Proteomes" id="UP000623440"/>
    </source>
</evidence>
<evidence type="ECO:0000313" key="1">
    <source>
        <dbReference type="EMBL" id="MBD2528421.1"/>
    </source>
</evidence>
<comment type="caution">
    <text evidence="1">The sequence shown here is derived from an EMBL/GenBank/DDBJ whole genome shotgun (WGS) entry which is preliminary data.</text>
</comment>